<feature type="region of interest" description="Disordered" evidence="14">
    <location>
        <begin position="225"/>
        <end position="250"/>
    </location>
</feature>
<keyword evidence="6 13" id="KW-0808">Transferase</keyword>
<dbReference type="Pfam" id="PF03481">
    <property type="entry name" value="Sua5_C"/>
    <property type="match status" value="1"/>
</dbReference>
<dbReference type="PANTHER" id="PTHR17490">
    <property type="entry name" value="SUA5"/>
    <property type="match status" value="1"/>
</dbReference>
<dbReference type="PANTHER" id="PTHR17490:SF16">
    <property type="entry name" value="THREONYLCARBAMOYL-AMP SYNTHASE"/>
    <property type="match status" value="1"/>
</dbReference>
<dbReference type="EC" id="2.7.7.87" evidence="3 13"/>
<comment type="similarity">
    <text evidence="2 13">Belongs to the SUA5 family.</text>
</comment>
<comment type="catalytic activity">
    <reaction evidence="12 13">
        <text>L-threonine + hydrogencarbonate + ATP = L-threonylcarbamoyladenylate + diphosphate + H2O</text>
        <dbReference type="Rhea" id="RHEA:36407"/>
        <dbReference type="ChEBI" id="CHEBI:15377"/>
        <dbReference type="ChEBI" id="CHEBI:17544"/>
        <dbReference type="ChEBI" id="CHEBI:30616"/>
        <dbReference type="ChEBI" id="CHEBI:33019"/>
        <dbReference type="ChEBI" id="CHEBI:57926"/>
        <dbReference type="ChEBI" id="CHEBI:73682"/>
        <dbReference type="EC" id="2.7.7.87"/>
    </reaction>
</comment>
<dbReference type="Gene3D" id="3.40.50.11030">
    <property type="entry name" value="Threonylcarbamoyl-AMP synthase, C-terminal domain"/>
    <property type="match status" value="1"/>
</dbReference>
<feature type="compositionally biased region" description="Low complexity" evidence="14">
    <location>
        <begin position="225"/>
        <end position="234"/>
    </location>
</feature>
<dbReference type="InterPro" id="IPR010923">
    <property type="entry name" value="T(6)A37_SUA5"/>
</dbReference>
<dbReference type="InterPro" id="IPR005145">
    <property type="entry name" value="Sua5_C"/>
</dbReference>
<evidence type="ECO:0000313" key="16">
    <source>
        <dbReference type="EMBL" id="MFC5403564.1"/>
    </source>
</evidence>
<dbReference type="PROSITE" id="PS51163">
    <property type="entry name" value="YRDC"/>
    <property type="match status" value="1"/>
</dbReference>
<dbReference type="NCBIfam" id="TIGR00057">
    <property type="entry name" value="L-threonylcarbamoyladenylate synthase"/>
    <property type="match status" value="1"/>
</dbReference>
<keyword evidence="5 13" id="KW-0963">Cytoplasm</keyword>
<organism evidence="16 17">
    <name type="scientific">Cohnella soli</name>
    <dbReference type="NCBI Taxonomy" id="425005"/>
    <lineage>
        <taxon>Bacteria</taxon>
        <taxon>Bacillati</taxon>
        <taxon>Bacillota</taxon>
        <taxon>Bacilli</taxon>
        <taxon>Bacillales</taxon>
        <taxon>Paenibacillaceae</taxon>
        <taxon>Cohnella</taxon>
    </lineage>
</organism>
<evidence type="ECO:0000256" key="1">
    <source>
        <dbReference type="ARBA" id="ARBA00004496"/>
    </source>
</evidence>
<evidence type="ECO:0000256" key="10">
    <source>
        <dbReference type="ARBA" id="ARBA00022840"/>
    </source>
</evidence>
<accession>A0ABW0HSN7</accession>
<keyword evidence="8 13" id="KW-0548">Nucleotidyltransferase</keyword>
<dbReference type="EMBL" id="JBHSMI010000023">
    <property type="protein sequence ID" value="MFC5403564.1"/>
    <property type="molecule type" value="Genomic_DNA"/>
</dbReference>
<dbReference type="Proteomes" id="UP001596113">
    <property type="component" value="Unassembled WGS sequence"/>
</dbReference>
<evidence type="ECO:0000256" key="2">
    <source>
        <dbReference type="ARBA" id="ARBA00007663"/>
    </source>
</evidence>
<comment type="caution">
    <text evidence="16">The sequence shown here is derived from an EMBL/GenBank/DDBJ whole genome shotgun (WGS) entry which is preliminary data.</text>
</comment>
<sequence>MEQQMAQHTTYWPADRLRVGIQEAAAALAGGGIVAFPTETVYGLGGDARSTETVGRIFAAKGRPSDNPLIVHLARTKDVAGVAERVNDIERKLMEAFWPGPLTLVLPAKEGAVSPLVTAGLDTVAVRVPEHDAARELIGLSGCPIAAPSANRSGRPSPTKASHVLEDLDGRIDGVLDGGETGVGLESTVVRVVGREVHVLRPGGVTREQLRSALGGLADVAEAGSDSSAAAVEASSREDATMADATPRSPGVKYAHYAPKGEMVLIVGPQERLPAAVQRLADEAAAHGRTVAILSCSEHAATYRADAVLDCGSRAEPEQAARVLYARLRECDARGADYIVAESYPEDGIGAALMNRLRKAAGGREIHV</sequence>
<evidence type="ECO:0000256" key="5">
    <source>
        <dbReference type="ARBA" id="ARBA00022490"/>
    </source>
</evidence>
<comment type="subcellular location">
    <subcellularLocation>
        <location evidence="1 13">Cytoplasm</location>
    </subcellularLocation>
</comment>
<dbReference type="InterPro" id="IPR017945">
    <property type="entry name" value="DHBP_synth_RibB-like_a/b_dom"/>
</dbReference>
<evidence type="ECO:0000256" key="13">
    <source>
        <dbReference type="PIRNR" id="PIRNR004930"/>
    </source>
</evidence>
<evidence type="ECO:0000256" key="4">
    <source>
        <dbReference type="ARBA" id="ARBA00015492"/>
    </source>
</evidence>
<evidence type="ECO:0000256" key="6">
    <source>
        <dbReference type="ARBA" id="ARBA00022679"/>
    </source>
</evidence>
<evidence type="ECO:0000256" key="14">
    <source>
        <dbReference type="SAM" id="MobiDB-lite"/>
    </source>
</evidence>
<protein>
    <recommendedName>
        <fullName evidence="4 13">Threonylcarbamoyl-AMP synthase</fullName>
        <shortName evidence="13">TC-AMP synthase</shortName>
        <ecNumber evidence="3 13">2.7.7.87</ecNumber>
    </recommendedName>
    <alternativeName>
        <fullName evidence="11 13">L-threonylcarbamoyladenylate synthase</fullName>
    </alternativeName>
</protein>
<evidence type="ECO:0000256" key="3">
    <source>
        <dbReference type="ARBA" id="ARBA00012584"/>
    </source>
</evidence>
<evidence type="ECO:0000256" key="7">
    <source>
        <dbReference type="ARBA" id="ARBA00022694"/>
    </source>
</evidence>
<feature type="domain" description="YrdC-like" evidence="15">
    <location>
        <begin position="18"/>
        <end position="205"/>
    </location>
</feature>
<keyword evidence="7 13" id="KW-0819">tRNA processing</keyword>
<evidence type="ECO:0000256" key="12">
    <source>
        <dbReference type="ARBA" id="ARBA00048366"/>
    </source>
</evidence>
<dbReference type="InterPro" id="IPR038385">
    <property type="entry name" value="Sua5/YwlC_C"/>
</dbReference>
<keyword evidence="9 13" id="KW-0547">Nucleotide-binding</keyword>
<dbReference type="PIRSF" id="PIRSF004930">
    <property type="entry name" value="Tln_factor_SUA5"/>
    <property type="match status" value="1"/>
</dbReference>
<dbReference type="InterPro" id="IPR050156">
    <property type="entry name" value="TC-AMP_synthase_SUA5"/>
</dbReference>
<keyword evidence="10 13" id="KW-0067">ATP-binding</keyword>
<dbReference type="GO" id="GO:0061710">
    <property type="term" value="F:L-threonylcarbamoyladenylate synthase"/>
    <property type="evidence" value="ECO:0007669"/>
    <property type="project" value="UniProtKB-EC"/>
</dbReference>
<keyword evidence="17" id="KW-1185">Reference proteome</keyword>
<name>A0ABW0HSN7_9BACL</name>
<evidence type="ECO:0000256" key="9">
    <source>
        <dbReference type="ARBA" id="ARBA00022741"/>
    </source>
</evidence>
<evidence type="ECO:0000256" key="8">
    <source>
        <dbReference type="ARBA" id="ARBA00022695"/>
    </source>
</evidence>
<dbReference type="Pfam" id="PF01300">
    <property type="entry name" value="Sua5_yciO_yrdC"/>
    <property type="match status" value="1"/>
</dbReference>
<reference evidence="17" key="1">
    <citation type="journal article" date="2019" name="Int. J. Syst. Evol. Microbiol.">
        <title>The Global Catalogue of Microorganisms (GCM) 10K type strain sequencing project: providing services to taxonomists for standard genome sequencing and annotation.</title>
        <authorList>
            <consortium name="The Broad Institute Genomics Platform"/>
            <consortium name="The Broad Institute Genome Sequencing Center for Infectious Disease"/>
            <person name="Wu L."/>
            <person name="Ma J."/>
        </authorList>
    </citation>
    <scope>NUCLEOTIDE SEQUENCE [LARGE SCALE GENOMIC DNA]</scope>
    <source>
        <strain evidence="17">CGMCC 1.18575</strain>
    </source>
</reference>
<dbReference type="InterPro" id="IPR006070">
    <property type="entry name" value="Sua5-like_dom"/>
</dbReference>
<evidence type="ECO:0000256" key="11">
    <source>
        <dbReference type="ARBA" id="ARBA00029774"/>
    </source>
</evidence>
<proteinExistence type="inferred from homology"/>
<dbReference type="RefSeq" id="WP_378133025.1">
    <property type="nucleotide sequence ID" value="NZ_JBHSMI010000023.1"/>
</dbReference>
<gene>
    <name evidence="16" type="ORF">ACFPOF_12550</name>
</gene>
<comment type="function">
    <text evidence="13">Required for the formation of a threonylcarbamoyl group on adenosine at position 37 (t(6)A37) in tRNAs that read codons beginning with adenine.</text>
</comment>
<dbReference type="SUPFAM" id="SSF55821">
    <property type="entry name" value="YrdC/RibB"/>
    <property type="match status" value="1"/>
</dbReference>
<evidence type="ECO:0000313" key="17">
    <source>
        <dbReference type="Proteomes" id="UP001596113"/>
    </source>
</evidence>
<dbReference type="Gene3D" id="3.90.870.10">
    <property type="entry name" value="DHBP synthase"/>
    <property type="match status" value="1"/>
</dbReference>
<evidence type="ECO:0000259" key="15">
    <source>
        <dbReference type="PROSITE" id="PS51163"/>
    </source>
</evidence>